<dbReference type="PANTHER" id="PTHR30244">
    <property type="entry name" value="TRANSAMINASE"/>
    <property type="match status" value="1"/>
</dbReference>
<dbReference type="Gene3D" id="3.90.1150.10">
    <property type="entry name" value="Aspartate Aminotransferase, domain 1"/>
    <property type="match status" value="1"/>
</dbReference>
<dbReference type="GO" id="GO:0000271">
    <property type="term" value="P:polysaccharide biosynthetic process"/>
    <property type="evidence" value="ECO:0007669"/>
    <property type="project" value="TreeGrafter"/>
</dbReference>
<name>W8W0Q3_9FLAO</name>
<dbReference type="KEGG" id="nmf:NMS_2717"/>
<dbReference type="STRING" id="1454201.NMS_2717"/>
<comment type="similarity">
    <text evidence="1 4">Belongs to the DegT/DnrJ/EryC1 family.</text>
</comment>
<evidence type="ECO:0000256" key="2">
    <source>
        <dbReference type="PIRSR" id="PIRSR000390-1"/>
    </source>
</evidence>
<keyword evidence="5" id="KW-0808">Transferase</keyword>
<protein>
    <submittedName>
        <fullName evidence="5">4-keto-6-deoxy-N-Acetyl-D-hexosaminyl-(Lipid carrier) aminotransferase</fullName>
    </submittedName>
</protein>
<accession>W8W0Q3</accession>
<reference evidence="5 6" key="1">
    <citation type="journal article" date="2014" name="Proc. Natl. Acad. Sci. U.S.A.">
        <title>Functional characterization of flavobacteria rhodopsins reveals a unique class of light-driven chloride pump in bacteria.</title>
        <authorList>
            <person name="Yoshizawa S."/>
            <person name="Kumagai Y."/>
            <person name="Kim H."/>
            <person name="Ogura Y."/>
            <person name="Hayashi T."/>
            <person name="Iwasaki W."/>
            <person name="DeLong E.F."/>
            <person name="Kogure K."/>
        </authorList>
    </citation>
    <scope>NUCLEOTIDE SEQUENCE [LARGE SCALE GENOMIC DNA]</scope>
    <source>
        <strain evidence="5 6">S1-08</strain>
    </source>
</reference>
<dbReference type="HOGENOM" id="CLU_033332_2_1_10"/>
<dbReference type="RefSeq" id="WP_041497232.1">
    <property type="nucleotide sequence ID" value="NZ_AP014548.1"/>
</dbReference>
<organism evidence="5 6">
    <name type="scientific">Nonlabens marinus S1-08</name>
    <dbReference type="NCBI Taxonomy" id="1454201"/>
    <lineage>
        <taxon>Bacteria</taxon>
        <taxon>Pseudomonadati</taxon>
        <taxon>Bacteroidota</taxon>
        <taxon>Flavobacteriia</taxon>
        <taxon>Flavobacteriales</taxon>
        <taxon>Flavobacteriaceae</taxon>
        <taxon>Nonlabens</taxon>
    </lineage>
</organism>
<sequence>MPKPKQIYLSALNYAALNTQSQAGREVGCKEVYQDIEEFEKRCQQTLKTDRPVLAVNSGTAAIHLGLLLAGITAGDHVICQSMTFVASVNPVLYIGAIPVFVDSERQTWNMDPERLEEAFLDLVRNDKRPKAIILTSIYGMPYDYGRIFAFAKANNLTIIDDSAEALGSSYKDLSNGTLGDFGIISFNNNKIISTTGGGLLICPDAASYERGKFLATQAKENEPFYQHKEIGFNYRMGHLNAMMGLSQIPLLSERITMRKQMHNFYQDSFQPISGISVHTAPDDDFKSNYWLSAILVDPSEAGGVTKEDLRLALEAEDIESRPIWKPMHLQPLYSTYAYYGGTVCEELFEKGLCLPSGSNVTAIDRKRIELAIKNVLKY</sequence>
<dbReference type="GO" id="GO:0030170">
    <property type="term" value="F:pyridoxal phosphate binding"/>
    <property type="evidence" value="ECO:0007669"/>
    <property type="project" value="TreeGrafter"/>
</dbReference>
<proteinExistence type="inferred from homology"/>
<evidence type="ECO:0000256" key="1">
    <source>
        <dbReference type="ARBA" id="ARBA00037999"/>
    </source>
</evidence>
<evidence type="ECO:0000313" key="6">
    <source>
        <dbReference type="Proteomes" id="UP000031760"/>
    </source>
</evidence>
<evidence type="ECO:0000256" key="4">
    <source>
        <dbReference type="RuleBase" id="RU004508"/>
    </source>
</evidence>
<keyword evidence="3 4" id="KW-0663">Pyridoxal phosphate</keyword>
<keyword evidence="6" id="KW-1185">Reference proteome</keyword>
<dbReference type="PANTHER" id="PTHR30244:SF34">
    <property type="entry name" value="DTDP-4-AMINO-4,6-DIDEOXYGALACTOSE TRANSAMINASE"/>
    <property type="match status" value="1"/>
</dbReference>
<dbReference type="AlphaFoldDB" id="W8W0Q3"/>
<dbReference type="InterPro" id="IPR015422">
    <property type="entry name" value="PyrdxlP-dep_Trfase_small"/>
</dbReference>
<dbReference type="GO" id="GO:0008483">
    <property type="term" value="F:transaminase activity"/>
    <property type="evidence" value="ECO:0007669"/>
    <property type="project" value="UniProtKB-KW"/>
</dbReference>
<dbReference type="Pfam" id="PF01041">
    <property type="entry name" value="DegT_DnrJ_EryC1"/>
    <property type="match status" value="1"/>
</dbReference>
<dbReference type="Gene3D" id="3.40.640.10">
    <property type="entry name" value="Type I PLP-dependent aspartate aminotransferase-like (Major domain)"/>
    <property type="match status" value="1"/>
</dbReference>
<keyword evidence="5" id="KW-0032">Aminotransferase</keyword>
<feature type="active site" description="Proton acceptor" evidence="2">
    <location>
        <position position="191"/>
    </location>
</feature>
<dbReference type="PIRSF" id="PIRSF000390">
    <property type="entry name" value="PLP_StrS"/>
    <property type="match status" value="1"/>
</dbReference>
<dbReference type="InterPro" id="IPR015424">
    <property type="entry name" value="PyrdxlP-dep_Trfase"/>
</dbReference>
<dbReference type="CDD" id="cd00616">
    <property type="entry name" value="AHBA_syn"/>
    <property type="match status" value="1"/>
</dbReference>
<dbReference type="InterPro" id="IPR015421">
    <property type="entry name" value="PyrdxlP-dep_Trfase_major"/>
</dbReference>
<dbReference type="InterPro" id="IPR000653">
    <property type="entry name" value="DegT/StrS_aminotransferase"/>
</dbReference>
<dbReference type="Proteomes" id="UP000031760">
    <property type="component" value="Chromosome"/>
</dbReference>
<dbReference type="EMBL" id="AP014548">
    <property type="protein sequence ID" value="BAO56726.1"/>
    <property type="molecule type" value="Genomic_DNA"/>
</dbReference>
<evidence type="ECO:0000313" key="5">
    <source>
        <dbReference type="EMBL" id="BAO56726.1"/>
    </source>
</evidence>
<dbReference type="OrthoDB" id="9810913at2"/>
<evidence type="ECO:0000256" key="3">
    <source>
        <dbReference type="PIRSR" id="PIRSR000390-2"/>
    </source>
</evidence>
<dbReference type="SUPFAM" id="SSF53383">
    <property type="entry name" value="PLP-dependent transferases"/>
    <property type="match status" value="1"/>
</dbReference>
<gene>
    <name evidence="5" type="ORF">NMS_2717</name>
</gene>
<feature type="modified residue" description="N6-(pyridoxal phosphate)lysine" evidence="3">
    <location>
        <position position="191"/>
    </location>
</feature>